<dbReference type="RefSeq" id="WP_214421055.1">
    <property type="nucleotide sequence ID" value="NZ_CP075546.1"/>
</dbReference>
<dbReference type="Proteomes" id="UP000680656">
    <property type="component" value="Chromosome"/>
</dbReference>
<gene>
    <name evidence="2" type="ORF">KHC33_07330</name>
</gene>
<protein>
    <recommendedName>
        <fullName evidence="1">Thiamine-phosphate synthase ThiN domain-containing protein</fullName>
    </recommendedName>
</protein>
<organism evidence="2 3">
    <name type="scientific">Methanospirillum purgamenti</name>
    <dbReference type="NCBI Taxonomy" id="2834276"/>
    <lineage>
        <taxon>Archaea</taxon>
        <taxon>Methanobacteriati</taxon>
        <taxon>Methanobacteriota</taxon>
        <taxon>Stenosarchaea group</taxon>
        <taxon>Methanomicrobia</taxon>
        <taxon>Methanomicrobiales</taxon>
        <taxon>Methanospirillaceae</taxon>
        <taxon>Methanospirillum</taxon>
    </lineage>
</organism>
<dbReference type="EMBL" id="CP075546">
    <property type="protein sequence ID" value="QVV90284.1"/>
    <property type="molecule type" value="Genomic_DNA"/>
</dbReference>
<dbReference type="InterPro" id="IPR019293">
    <property type="entry name" value="ThiN"/>
</dbReference>
<dbReference type="InterPro" id="IPR036409">
    <property type="entry name" value="Aldolase_II/adducin_N_sf"/>
</dbReference>
<proteinExistence type="predicted"/>
<dbReference type="GeneID" id="65096984"/>
<reference evidence="2 3" key="1">
    <citation type="submission" date="2021-05" db="EMBL/GenBank/DDBJ databases">
        <title>A novel Methanospirillum isolate from a pyrite-forming mixed culture.</title>
        <authorList>
            <person name="Bunk B."/>
            <person name="Sproer C."/>
            <person name="Spring S."/>
            <person name="Pester M."/>
        </authorList>
    </citation>
    <scope>NUCLEOTIDE SEQUENCE [LARGE SCALE GENOMIC DNA]</scope>
    <source>
        <strain evidence="2 3">J.3.6.1-F.2.7.3</strain>
    </source>
</reference>
<sequence>MKESYKDKIRQELCRAVARLIDDVSPELIPDDGMELVYAIPAARTPEDVGSCTLFPGLNHINVDNIEFGRVSAMTSGILTAIRFAQEIRCAGSIKNIDSLTWITDEMLFETSTCDAGAIPPGVSTMDWAVAFCSEQETGVPDILFIKNSLTKVQEARIFGENPGSVATNLIKISQRIIDATH</sequence>
<dbReference type="SUPFAM" id="SSF53639">
    <property type="entry name" value="AraD/HMP-PK domain-like"/>
    <property type="match status" value="1"/>
</dbReference>
<dbReference type="AlphaFoldDB" id="A0A8E7EKK2"/>
<name>A0A8E7EKK2_9EURY</name>
<keyword evidence="3" id="KW-1185">Reference proteome</keyword>
<accession>A0A8E7EKK2</accession>
<evidence type="ECO:0000259" key="1">
    <source>
        <dbReference type="Pfam" id="PF10120"/>
    </source>
</evidence>
<dbReference type="Gene3D" id="3.40.225.10">
    <property type="entry name" value="Class II aldolase/adducin N-terminal domain"/>
    <property type="match status" value="1"/>
</dbReference>
<dbReference type="KEGG" id="mrtj:KHC33_07330"/>
<feature type="domain" description="Thiamine-phosphate synthase ThiN" evidence="1">
    <location>
        <begin position="13"/>
        <end position="171"/>
    </location>
</feature>
<evidence type="ECO:0000313" key="2">
    <source>
        <dbReference type="EMBL" id="QVV90284.1"/>
    </source>
</evidence>
<evidence type="ECO:0000313" key="3">
    <source>
        <dbReference type="Proteomes" id="UP000680656"/>
    </source>
</evidence>
<dbReference type="Pfam" id="PF10120">
    <property type="entry name" value="ThiN"/>
    <property type="match status" value="1"/>
</dbReference>